<feature type="binding site" evidence="4">
    <location>
        <position position="43"/>
    </location>
    <ligand>
        <name>S-methyl-5'-thioadenosine</name>
        <dbReference type="ChEBI" id="CHEBI:17509"/>
    </ligand>
</feature>
<comment type="subunit">
    <text evidence="4">Homodimer or homotetramer.</text>
</comment>
<keyword evidence="4 7" id="KW-0745">Spermidine biosynthesis</keyword>
<gene>
    <name evidence="4 9" type="primary">speE</name>
    <name evidence="9" type="ORF">KKP3000_004481</name>
</gene>
<feature type="binding site" evidence="4">
    <location>
        <position position="98"/>
    </location>
    <ligand>
        <name>spermidine</name>
        <dbReference type="ChEBI" id="CHEBI:57834"/>
    </ligand>
</feature>
<dbReference type="Gene3D" id="2.30.140.10">
    <property type="entry name" value="Spermidine synthase, tetramerisation domain"/>
    <property type="match status" value="1"/>
</dbReference>
<reference evidence="9 10" key="1">
    <citation type="journal article" date="2024" name="Int. J. Mol. Sci.">
        <title>Exploration of Alicyclobacillus spp. Genome in Search of Antibiotic Resistance.</title>
        <authorList>
            <person name="Bucka-Kolendo J."/>
            <person name="Kiousi D.E."/>
            <person name="Dekowska A."/>
            <person name="Mikolajczuk-Szczyrba A."/>
            <person name="Karadedos D.M."/>
            <person name="Michael P."/>
            <person name="Galanis A."/>
            <person name="Sokolowska B."/>
        </authorList>
    </citation>
    <scope>NUCLEOTIDE SEQUENCE [LARGE SCALE GENOMIC DNA]</scope>
    <source>
        <strain evidence="9 10">KKP 3000</strain>
    </source>
</reference>
<dbReference type="InterPro" id="IPR037163">
    <property type="entry name" value="Spermidine_synt_N_sf"/>
</dbReference>
<dbReference type="Pfam" id="PF17284">
    <property type="entry name" value="Spermine_synt_N"/>
    <property type="match status" value="1"/>
</dbReference>
<dbReference type="RefSeq" id="WP_275474594.1">
    <property type="nucleotide sequence ID" value="NZ_CP162940.1"/>
</dbReference>
<dbReference type="InterPro" id="IPR001045">
    <property type="entry name" value="Spermi_synthase"/>
</dbReference>
<dbReference type="SUPFAM" id="SSF53335">
    <property type="entry name" value="S-adenosyl-L-methionine-dependent methyltransferases"/>
    <property type="match status" value="1"/>
</dbReference>
<feature type="binding site" evidence="4">
    <location>
        <begin position="167"/>
        <end position="170"/>
    </location>
    <ligand>
        <name>spermidine</name>
        <dbReference type="ChEBI" id="CHEBI:57834"/>
    </ligand>
</feature>
<comment type="caution">
    <text evidence="9">The sequence shown here is derived from an EMBL/GenBank/DDBJ whole genome shotgun (WGS) entry which is preliminary data.</text>
</comment>
<dbReference type="GO" id="GO:0004766">
    <property type="term" value="F:spermidine synthase activity"/>
    <property type="evidence" value="ECO:0007669"/>
    <property type="project" value="UniProtKB-EC"/>
</dbReference>
<dbReference type="NCBIfam" id="TIGR00417">
    <property type="entry name" value="speE"/>
    <property type="match status" value="1"/>
</dbReference>
<keyword evidence="10" id="KW-1185">Reference proteome</keyword>
<evidence type="ECO:0000259" key="8">
    <source>
        <dbReference type="PROSITE" id="PS51006"/>
    </source>
</evidence>
<dbReference type="InterPro" id="IPR030373">
    <property type="entry name" value="PABS_CS"/>
</dbReference>
<feature type="binding site" evidence="4">
    <location>
        <position position="74"/>
    </location>
    <ligand>
        <name>spermidine</name>
        <dbReference type="ChEBI" id="CHEBI:57834"/>
    </ligand>
</feature>
<evidence type="ECO:0000256" key="1">
    <source>
        <dbReference type="ARBA" id="ARBA00007867"/>
    </source>
</evidence>
<dbReference type="InterPro" id="IPR035246">
    <property type="entry name" value="Spermidine_synt_N"/>
</dbReference>
<dbReference type="PANTHER" id="PTHR11558">
    <property type="entry name" value="SPERMIDINE/SPERMINE SYNTHASE"/>
    <property type="match status" value="1"/>
</dbReference>
<evidence type="ECO:0000256" key="4">
    <source>
        <dbReference type="HAMAP-Rule" id="MF_00198"/>
    </source>
</evidence>
<feature type="domain" description="PABS" evidence="8">
    <location>
        <begin position="14"/>
        <end position="247"/>
    </location>
</feature>
<dbReference type="EMBL" id="JBDXSU010000008">
    <property type="protein sequence ID" value="MFB5190985.1"/>
    <property type="molecule type" value="Genomic_DNA"/>
</dbReference>
<dbReference type="NCBIfam" id="NF002010">
    <property type="entry name" value="PRK00811.1"/>
    <property type="match status" value="1"/>
</dbReference>
<feature type="binding site" evidence="4">
    <location>
        <begin position="149"/>
        <end position="150"/>
    </location>
    <ligand>
        <name>S-methyl-5'-thioadenosine</name>
        <dbReference type="ChEBI" id="CHEBI:17509"/>
    </ligand>
</feature>
<evidence type="ECO:0000256" key="3">
    <source>
        <dbReference type="ARBA" id="ARBA00023115"/>
    </source>
</evidence>
<dbReference type="Proteomes" id="UP001579974">
    <property type="component" value="Unassembled WGS sequence"/>
</dbReference>
<dbReference type="PANTHER" id="PTHR11558:SF11">
    <property type="entry name" value="SPERMIDINE SYNTHASE"/>
    <property type="match status" value="1"/>
</dbReference>
<evidence type="ECO:0000256" key="7">
    <source>
        <dbReference type="RuleBase" id="RU003837"/>
    </source>
</evidence>
<keyword evidence="3 4" id="KW-0620">Polyamine biosynthesis</keyword>
<comment type="function">
    <text evidence="4">Catalyzes the irreversible transfer of a propylamine group from the amino donor S-adenosylmethioninamine (decarboxy-AdoMet) to putrescine (1,4-diaminobutane) to yield spermidine.</text>
</comment>
<evidence type="ECO:0000256" key="5">
    <source>
        <dbReference type="PROSITE-ProRule" id="PRU00354"/>
    </source>
</evidence>
<evidence type="ECO:0000313" key="10">
    <source>
        <dbReference type="Proteomes" id="UP001579974"/>
    </source>
</evidence>
<protein>
    <recommendedName>
        <fullName evidence="4">Polyamine aminopropyltransferase</fullName>
    </recommendedName>
    <alternativeName>
        <fullName evidence="4">Putrescine aminopropyltransferase</fullName>
        <shortName evidence="4">PAPT</shortName>
    </alternativeName>
    <alternativeName>
        <fullName evidence="4">Spermidine synthase</fullName>
        <shortName evidence="4">SPDS</shortName>
        <shortName evidence="4">SPDSY</shortName>
        <ecNumber evidence="4">2.5.1.16</ecNumber>
    </alternativeName>
</protein>
<feature type="binding site" evidence="4">
    <location>
        <position position="118"/>
    </location>
    <ligand>
        <name>S-methyl-5'-thioadenosine</name>
        <dbReference type="ChEBI" id="CHEBI:17509"/>
    </ligand>
</feature>
<comment type="pathway">
    <text evidence="4">Amine and polyamine biosynthesis; spermidine biosynthesis; spermidine from putrescine: step 1/1.</text>
</comment>
<dbReference type="InterPro" id="IPR030374">
    <property type="entry name" value="PABS"/>
</dbReference>
<proteinExistence type="inferred from homology"/>
<dbReference type="PROSITE" id="PS01330">
    <property type="entry name" value="PABS_1"/>
    <property type="match status" value="1"/>
</dbReference>
<sequence>MPFERRDTNVPQSNLWFTELQNENLSIGLRVEKTLHSEVTPYQTLDVYETHQYGRLLVLDGCVMTTDKDEFVYHEMLSHVPMHTHPNPKNVLVVGGGDGGIIREVIKHPSVERAVLAEIDGAVVEASKKYFPQIAAGLSDSRVDVQIVDGIKYVEDHPDTFDVILIDSTDPIGPAVGLFSKNFYESVYAALKSDGLMAAQTESPFANQELIRRVNQDIGKTFPITQLYLAHIPTYPTGMWSFTMGSKVHRPQDVTESRVKNTRYYNAQVHHAALALPEFVKELVQS</sequence>
<dbReference type="Pfam" id="PF01564">
    <property type="entry name" value="Spermine_synth"/>
    <property type="match status" value="1"/>
</dbReference>
<evidence type="ECO:0000256" key="6">
    <source>
        <dbReference type="RuleBase" id="RU003836"/>
    </source>
</evidence>
<keyword evidence="2 4" id="KW-0808">Transferase</keyword>
<organism evidence="9 10">
    <name type="scientific">Alicyclobacillus fastidiosus</name>
    <dbReference type="NCBI Taxonomy" id="392011"/>
    <lineage>
        <taxon>Bacteria</taxon>
        <taxon>Bacillati</taxon>
        <taxon>Bacillota</taxon>
        <taxon>Bacilli</taxon>
        <taxon>Bacillales</taxon>
        <taxon>Alicyclobacillaceae</taxon>
        <taxon>Alicyclobacillus</taxon>
    </lineage>
</organism>
<dbReference type="Gene3D" id="3.40.50.150">
    <property type="entry name" value="Vaccinia Virus protein VP39"/>
    <property type="match status" value="1"/>
</dbReference>
<evidence type="ECO:0000313" key="9">
    <source>
        <dbReference type="EMBL" id="MFB5190985.1"/>
    </source>
</evidence>
<name>A0ABV5AFG6_9BACL</name>
<comment type="catalytic activity">
    <reaction evidence="4 7">
        <text>S-adenosyl 3-(methylsulfanyl)propylamine + putrescine = S-methyl-5'-thioadenosine + spermidine + H(+)</text>
        <dbReference type="Rhea" id="RHEA:12721"/>
        <dbReference type="ChEBI" id="CHEBI:15378"/>
        <dbReference type="ChEBI" id="CHEBI:17509"/>
        <dbReference type="ChEBI" id="CHEBI:57443"/>
        <dbReference type="ChEBI" id="CHEBI:57834"/>
        <dbReference type="ChEBI" id="CHEBI:326268"/>
        <dbReference type="EC" id="2.5.1.16"/>
    </reaction>
</comment>
<dbReference type="HAMAP" id="MF_00198">
    <property type="entry name" value="Spermidine_synth"/>
    <property type="match status" value="1"/>
</dbReference>
<comment type="similarity">
    <text evidence="1 4 6">Belongs to the spermidine/spermine synthase family.</text>
</comment>
<feature type="binding site" evidence="4">
    <location>
        <position position="174"/>
    </location>
    <ligand>
        <name>S-methyl-5'-thioadenosine</name>
        <dbReference type="ChEBI" id="CHEBI:17509"/>
    </ligand>
</feature>
<evidence type="ECO:0000256" key="2">
    <source>
        <dbReference type="ARBA" id="ARBA00022679"/>
    </source>
</evidence>
<dbReference type="EC" id="2.5.1.16" evidence="4"/>
<dbReference type="InterPro" id="IPR029063">
    <property type="entry name" value="SAM-dependent_MTases_sf"/>
</dbReference>
<accession>A0ABV5AFG6</accession>
<dbReference type="PROSITE" id="PS51006">
    <property type="entry name" value="PABS_2"/>
    <property type="match status" value="1"/>
</dbReference>
<feature type="active site" description="Proton acceptor" evidence="4 5">
    <location>
        <position position="167"/>
    </location>
</feature>